<proteinExistence type="predicted"/>
<keyword evidence="1" id="KW-0472">Membrane</keyword>
<dbReference type="Pfam" id="PF00581">
    <property type="entry name" value="Rhodanese"/>
    <property type="match status" value="1"/>
</dbReference>
<evidence type="ECO:0000259" key="2">
    <source>
        <dbReference type="PROSITE" id="PS50206"/>
    </source>
</evidence>
<feature type="domain" description="Rhodanese" evidence="2">
    <location>
        <begin position="59"/>
        <end position="140"/>
    </location>
</feature>
<reference evidence="4" key="1">
    <citation type="journal article" date="2019" name="Int. J. Syst. Evol. Microbiol.">
        <title>The Global Catalogue of Microorganisms (GCM) 10K type strain sequencing project: providing services to taxonomists for standard genome sequencing and annotation.</title>
        <authorList>
            <consortium name="The Broad Institute Genomics Platform"/>
            <consortium name="The Broad Institute Genome Sequencing Center for Infectious Disease"/>
            <person name="Wu L."/>
            <person name="Ma J."/>
        </authorList>
    </citation>
    <scope>NUCLEOTIDE SEQUENCE [LARGE SCALE GENOMIC DNA]</scope>
    <source>
        <strain evidence="4">CCUG 62221</strain>
    </source>
</reference>
<organism evidence="3 4">
    <name type="scientific">Lutibacter holmesii</name>
    <dbReference type="NCBI Taxonomy" id="1137985"/>
    <lineage>
        <taxon>Bacteria</taxon>
        <taxon>Pseudomonadati</taxon>
        <taxon>Bacteroidota</taxon>
        <taxon>Flavobacteriia</taxon>
        <taxon>Flavobacteriales</taxon>
        <taxon>Flavobacteriaceae</taxon>
        <taxon>Lutibacter</taxon>
    </lineage>
</organism>
<dbReference type="PROSITE" id="PS50206">
    <property type="entry name" value="RHODANESE_3"/>
    <property type="match status" value="1"/>
</dbReference>
<keyword evidence="4" id="KW-1185">Reference proteome</keyword>
<name>A0ABW3WQ94_9FLAO</name>
<dbReference type="RefSeq" id="WP_386809663.1">
    <property type="nucleotide sequence ID" value="NZ_JBHTMV010000004.1"/>
</dbReference>
<gene>
    <name evidence="3" type="ORF">ACFQ5N_11535</name>
</gene>
<sequence length="205" mass="23072">MKELEKTKRISIASVLFILVILIGLVTYKRPKHVYSITPQVATENIVANNFLISLDELTSDNIAIVDIRSPFEFQKGHLENAKNIPASEVLNDDNITYFYNLKGKNTTVVLYGTNPDEALAPYMVLYQLGYNNLKILTIENSYNQNKLITTSIELEKSNVDIKAFIAESIKKSNVVSKPKPVIKKTPKKVIPKKKKKKMPTEGGC</sequence>
<dbReference type="EMBL" id="JBHTMV010000004">
    <property type="protein sequence ID" value="MFD1294469.1"/>
    <property type="molecule type" value="Genomic_DNA"/>
</dbReference>
<feature type="transmembrane region" description="Helical" evidence="1">
    <location>
        <begin position="12"/>
        <end position="28"/>
    </location>
</feature>
<dbReference type="Gene3D" id="3.40.250.10">
    <property type="entry name" value="Rhodanese-like domain"/>
    <property type="match status" value="1"/>
</dbReference>
<evidence type="ECO:0000256" key="1">
    <source>
        <dbReference type="SAM" id="Phobius"/>
    </source>
</evidence>
<dbReference type="CDD" id="cd00158">
    <property type="entry name" value="RHOD"/>
    <property type="match status" value="1"/>
</dbReference>
<dbReference type="SMART" id="SM00450">
    <property type="entry name" value="RHOD"/>
    <property type="match status" value="1"/>
</dbReference>
<keyword evidence="1" id="KW-1133">Transmembrane helix</keyword>
<evidence type="ECO:0000313" key="4">
    <source>
        <dbReference type="Proteomes" id="UP001597241"/>
    </source>
</evidence>
<dbReference type="InterPro" id="IPR036873">
    <property type="entry name" value="Rhodanese-like_dom_sf"/>
</dbReference>
<keyword evidence="1" id="KW-0812">Transmembrane</keyword>
<evidence type="ECO:0000313" key="3">
    <source>
        <dbReference type="EMBL" id="MFD1294469.1"/>
    </source>
</evidence>
<protein>
    <submittedName>
        <fullName evidence="3">Rhodanese-like domain-containing protein</fullName>
    </submittedName>
</protein>
<dbReference type="SUPFAM" id="SSF52821">
    <property type="entry name" value="Rhodanese/Cell cycle control phosphatase"/>
    <property type="match status" value="1"/>
</dbReference>
<accession>A0ABW3WQ94</accession>
<dbReference type="Proteomes" id="UP001597241">
    <property type="component" value="Unassembled WGS sequence"/>
</dbReference>
<comment type="caution">
    <text evidence="3">The sequence shown here is derived from an EMBL/GenBank/DDBJ whole genome shotgun (WGS) entry which is preliminary data.</text>
</comment>
<dbReference type="InterPro" id="IPR001763">
    <property type="entry name" value="Rhodanese-like_dom"/>
</dbReference>